<dbReference type="Pfam" id="PF00005">
    <property type="entry name" value="ABC_tran"/>
    <property type="match status" value="1"/>
</dbReference>
<dbReference type="Proteomes" id="UP000253934">
    <property type="component" value="Unassembled WGS sequence"/>
</dbReference>
<reference evidence="6" key="1">
    <citation type="submission" date="2018-04" db="EMBL/GenBank/DDBJ databases">
        <title>Draft genome sequence of the Candidatus Spirobacillus cienkowskii, a pathogen of freshwater Daphnia species, reconstructed from hemolymph metagenomic reads.</title>
        <authorList>
            <person name="Bresciani L."/>
            <person name="Lemos L.N."/>
            <person name="Wale N."/>
            <person name="Lin J.Y."/>
            <person name="Fernandes G.R."/>
            <person name="Duffy M.A."/>
            <person name="Rodrigues J.M."/>
        </authorList>
    </citation>
    <scope>NUCLEOTIDE SEQUENCE [LARGE SCALE GENOMIC DNA]</scope>
    <source>
        <strain evidence="6">Binning01</strain>
    </source>
</reference>
<dbReference type="InterPro" id="IPR003593">
    <property type="entry name" value="AAA+_ATPase"/>
</dbReference>
<dbReference type="EMBL" id="QOVW01000026">
    <property type="protein sequence ID" value="RDB36787.1"/>
    <property type="molecule type" value="Genomic_DNA"/>
</dbReference>
<dbReference type="GO" id="GO:0005524">
    <property type="term" value="F:ATP binding"/>
    <property type="evidence" value="ECO:0007669"/>
    <property type="project" value="UniProtKB-KW"/>
</dbReference>
<dbReference type="PROSITE" id="PS50893">
    <property type="entry name" value="ABC_TRANSPORTER_2"/>
    <property type="match status" value="1"/>
</dbReference>
<gene>
    <name evidence="6" type="ORF">DCC88_03290</name>
</gene>
<dbReference type="PROSITE" id="PS00211">
    <property type="entry name" value="ABC_TRANSPORTER_1"/>
    <property type="match status" value="1"/>
</dbReference>
<organism evidence="6 7">
    <name type="scientific">Spirobacillus cienkowskii</name>
    <dbReference type="NCBI Taxonomy" id="495820"/>
    <lineage>
        <taxon>Bacteria</taxon>
        <taxon>Pseudomonadati</taxon>
        <taxon>Bdellovibrionota</taxon>
        <taxon>Oligoflexia</taxon>
        <taxon>Silvanigrellales</taxon>
        <taxon>Spirobacillus</taxon>
    </lineage>
</organism>
<dbReference type="AlphaFoldDB" id="A0A369KVD4"/>
<keyword evidence="2" id="KW-0813">Transport</keyword>
<dbReference type="InterPro" id="IPR017871">
    <property type="entry name" value="ABC_transporter-like_CS"/>
</dbReference>
<accession>A0A369KVD4</accession>
<dbReference type="SUPFAM" id="SSF52540">
    <property type="entry name" value="P-loop containing nucleoside triphosphate hydrolases"/>
    <property type="match status" value="1"/>
</dbReference>
<evidence type="ECO:0000256" key="3">
    <source>
        <dbReference type="ARBA" id="ARBA00022741"/>
    </source>
</evidence>
<dbReference type="InterPro" id="IPR003439">
    <property type="entry name" value="ABC_transporter-like_ATP-bd"/>
</dbReference>
<evidence type="ECO:0000256" key="2">
    <source>
        <dbReference type="ARBA" id="ARBA00022448"/>
    </source>
</evidence>
<dbReference type="GO" id="GO:0016887">
    <property type="term" value="F:ATP hydrolysis activity"/>
    <property type="evidence" value="ECO:0007669"/>
    <property type="project" value="InterPro"/>
</dbReference>
<dbReference type="InterPro" id="IPR050153">
    <property type="entry name" value="Metal_Ion_Import_ABC"/>
</dbReference>
<evidence type="ECO:0000313" key="6">
    <source>
        <dbReference type="EMBL" id="RDB36787.1"/>
    </source>
</evidence>
<comment type="caution">
    <text evidence="6">The sequence shown here is derived from an EMBL/GenBank/DDBJ whole genome shotgun (WGS) entry which is preliminary data.</text>
</comment>
<keyword evidence="7" id="KW-1185">Reference proteome</keyword>
<dbReference type="PANTHER" id="PTHR42734:SF17">
    <property type="entry name" value="METAL TRANSPORT SYSTEM ATP-BINDING PROTEIN TM_0124-RELATED"/>
    <property type="match status" value="1"/>
</dbReference>
<dbReference type="SMART" id="SM00382">
    <property type="entry name" value="AAA"/>
    <property type="match status" value="1"/>
</dbReference>
<keyword evidence="3" id="KW-0547">Nucleotide-binding</keyword>
<dbReference type="Gene3D" id="3.40.50.300">
    <property type="entry name" value="P-loop containing nucleotide triphosphate hydrolases"/>
    <property type="match status" value="1"/>
</dbReference>
<dbReference type="InterPro" id="IPR027417">
    <property type="entry name" value="P-loop_NTPase"/>
</dbReference>
<feature type="domain" description="ABC transporter" evidence="5">
    <location>
        <begin position="6"/>
        <end position="239"/>
    </location>
</feature>
<comment type="similarity">
    <text evidence="1">Belongs to the ABC transporter superfamily.</text>
</comment>
<dbReference type="RefSeq" id="WP_338636213.1">
    <property type="nucleotide sequence ID" value="NZ_CP146516.1"/>
</dbReference>
<dbReference type="PANTHER" id="PTHR42734">
    <property type="entry name" value="METAL TRANSPORT SYSTEM ATP-BINDING PROTEIN TM_0124-RELATED"/>
    <property type="match status" value="1"/>
</dbReference>
<name>A0A369KVD4_9BACT</name>
<sequence length="247" mass="28747">MNYFEIKAENLAYITNFGDVLVRNVNFLFKSGDIICLIGKNGSGKSTLLKLCSGILRNYYGNLTLNNQNVKNFLNNTHISWLPQNLPRPENFNVKEFLYLNEDFLNNKTLSYNKKEIDYFRVLSDFGLSHLEKRELIQLSGGEWKMVQLARIWAYKSKIIFLDEPENDLDISCKNTLIHKIKKIACQNNSIVFIATHNLLFVKELANNICVLNNGLWVWNSRSEIFWNSKIIQKTFGVDSYLKIFNN</sequence>
<evidence type="ECO:0000256" key="1">
    <source>
        <dbReference type="ARBA" id="ARBA00005417"/>
    </source>
</evidence>
<protein>
    <submittedName>
        <fullName evidence="6">ABC transporter ATP-binding protein</fullName>
    </submittedName>
</protein>
<evidence type="ECO:0000259" key="5">
    <source>
        <dbReference type="PROSITE" id="PS50893"/>
    </source>
</evidence>
<evidence type="ECO:0000256" key="4">
    <source>
        <dbReference type="ARBA" id="ARBA00022840"/>
    </source>
</evidence>
<keyword evidence="4 6" id="KW-0067">ATP-binding</keyword>
<evidence type="ECO:0000313" key="7">
    <source>
        <dbReference type="Proteomes" id="UP000253934"/>
    </source>
</evidence>
<proteinExistence type="inferred from homology"/>